<dbReference type="RefSeq" id="XP_025353201.1">
    <property type="nucleotide sequence ID" value="XM_025502901.1"/>
</dbReference>
<organism evidence="5 6">
    <name type="scientific">Meira miltonrushii</name>
    <dbReference type="NCBI Taxonomy" id="1280837"/>
    <lineage>
        <taxon>Eukaryota</taxon>
        <taxon>Fungi</taxon>
        <taxon>Dikarya</taxon>
        <taxon>Basidiomycota</taxon>
        <taxon>Ustilaginomycotina</taxon>
        <taxon>Exobasidiomycetes</taxon>
        <taxon>Exobasidiales</taxon>
        <taxon>Brachybasidiaceae</taxon>
        <taxon>Meira</taxon>
    </lineage>
</organism>
<dbReference type="PROSITE" id="PS50888">
    <property type="entry name" value="BHLH"/>
    <property type="match status" value="1"/>
</dbReference>
<feature type="region of interest" description="Disordered" evidence="3">
    <location>
        <begin position="212"/>
        <end position="248"/>
    </location>
</feature>
<dbReference type="GO" id="GO:0005634">
    <property type="term" value="C:nucleus"/>
    <property type="evidence" value="ECO:0007669"/>
    <property type="project" value="TreeGrafter"/>
</dbReference>
<proteinExistence type="predicted"/>
<dbReference type="Pfam" id="PF00010">
    <property type="entry name" value="HLH"/>
    <property type="match status" value="1"/>
</dbReference>
<evidence type="ECO:0000256" key="1">
    <source>
        <dbReference type="ARBA" id="ARBA00023125"/>
    </source>
</evidence>
<dbReference type="CDD" id="cd11398">
    <property type="entry name" value="bHLHzip_scCBP1"/>
    <property type="match status" value="1"/>
</dbReference>
<keyword evidence="1" id="KW-0238">DNA-binding</keyword>
<name>A0A316V5P3_9BASI</name>
<dbReference type="GO" id="GO:0003700">
    <property type="term" value="F:DNA-binding transcription factor activity"/>
    <property type="evidence" value="ECO:0007669"/>
    <property type="project" value="InterPro"/>
</dbReference>
<dbReference type="GO" id="GO:0003677">
    <property type="term" value="F:DNA binding"/>
    <property type="evidence" value="ECO:0007669"/>
    <property type="project" value="UniProtKB-KW"/>
</dbReference>
<evidence type="ECO:0000313" key="6">
    <source>
        <dbReference type="Proteomes" id="UP000245771"/>
    </source>
</evidence>
<dbReference type="SUPFAM" id="SSF47459">
    <property type="entry name" value="HLH, helix-loop-helix DNA-binding domain"/>
    <property type="match status" value="1"/>
</dbReference>
<feature type="compositionally biased region" description="Low complexity" evidence="3">
    <location>
        <begin position="355"/>
        <end position="365"/>
    </location>
</feature>
<dbReference type="AlphaFoldDB" id="A0A316V5P3"/>
<dbReference type="Gene3D" id="4.10.280.10">
    <property type="entry name" value="Helix-loop-helix DNA-binding domain"/>
    <property type="match status" value="1"/>
</dbReference>
<dbReference type="InterPro" id="IPR047206">
    <property type="entry name" value="bHLHzip_scCBP1-like"/>
</dbReference>
<keyword evidence="6" id="KW-1185">Reference proteome</keyword>
<evidence type="ECO:0000313" key="5">
    <source>
        <dbReference type="EMBL" id="PWN32899.1"/>
    </source>
</evidence>
<dbReference type="SMART" id="SM00353">
    <property type="entry name" value="HLH"/>
    <property type="match status" value="1"/>
</dbReference>
<reference evidence="5 6" key="1">
    <citation type="journal article" date="2018" name="Mol. Biol. Evol.">
        <title>Broad Genomic Sampling Reveals a Smut Pathogenic Ancestry of the Fungal Clade Ustilaginomycotina.</title>
        <authorList>
            <person name="Kijpornyongpan T."/>
            <person name="Mondo S.J."/>
            <person name="Barry K."/>
            <person name="Sandor L."/>
            <person name="Lee J."/>
            <person name="Lipzen A."/>
            <person name="Pangilinan J."/>
            <person name="LaButti K."/>
            <person name="Hainaut M."/>
            <person name="Henrissat B."/>
            <person name="Grigoriev I.V."/>
            <person name="Spatafora J.W."/>
            <person name="Aime M.C."/>
        </authorList>
    </citation>
    <scope>NUCLEOTIDE SEQUENCE [LARGE SCALE GENOMIC DNA]</scope>
    <source>
        <strain evidence="5 6">MCA 3882</strain>
    </source>
</reference>
<protein>
    <recommendedName>
        <fullName evidence="4">BHLH domain-containing protein</fullName>
    </recommendedName>
</protein>
<keyword evidence="2" id="KW-0539">Nucleus</keyword>
<evidence type="ECO:0000256" key="3">
    <source>
        <dbReference type="SAM" id="MobiDB-lite"/>
    </source>
</evidence>
<dbReference type="PANTHER" id="PTHR47787">
    <property type="entry name" value="CENTROMERE-BINDING PROTEIN 1"/>
    <property type="match status" value="1"/>
</dbReference>
<feature type="region of interest" description="Disordered" evidence="3">
    <location>
        <begin position="347"/>
        <end position="452"/>
    </location>
</feature>
<dbReference type="GeneID" id="37024682"/>
<feature type="compositionally biased region" description="Basic and acidic residues" evidence="3">
    <location>
        <begin position="116"/>
        <end position="168"/>
    </location>
</feature>
<dbReference type="InParanoid" id="A0A316V5P3"/>
<dbReference type="InterPro" id="IPR036638">
    <property type="entry name" value="HLH_DNA-bd_sf"/>
</dbReference>
<feature type="compositionally biased region" description="Low complexity" evidence="3">
    <location>
        <begin position="399"/>
        <end position="410"/>
    </location>
</feature>
<dbReference type="Proteomes" id="UP000245771">
    <property type="component" value="Unassembled WGS sequence"/>
</dbReference>
<feature type="compositionally biased region" description="Basic and acidic residues" evidence="3">
    <location>
        <begin position="417"/>
        <end position="427"/>
    </location>
</feature>
<feature type="region of interest" description="Disordered" evidence="3">
    <location>
        <begin position="113"/>
        <end position="194"/>
    </location>
</feature>
<sequence>MAGTPPPPQEHEQQNAAETAEQEVDPAIQTDIDQGQADDMEAAAAQGGMDRDVNSILANLNQEQLASIVAAARASEGGANGDYSNTSGVDASSILAALPPHLGQAASALTSFASSFKRDQDEGEHREDGNGENQQVEHGDQGEHQAEGHAEQTGKKGEELKHDQHQYDETNPDDSLAQTTEPPGDQTTDDYRNENATQAAIAAMESLAAQTGLDLQDQNGKGRAKRDTGPEAERLRKDQHKEVERKRREQISNGITELGAMVPGCDAKGINKTAIINSAVRYIIELKENEASNIEKWTLEKLLMDQAMGDLNARLEAHKKELSRLRAELGLPDEPLDEPEHLQQYTDEEGEVEQHQQQNGEQMEGMEGGEEHQEANNEAIDPNLDPSAKDGLADGTDGAEGVAVEGTEGANDNKTFAGKDPKVHLREEDDGVNATATTQEDGGDRAKRSRNV</sequence>
<evidence type="ECO:0000256" key="2">
    <source>
        <dbReference type="ARBA" id="ARBA00023242"/>
    </source>
</evidence>
<evidence type="ECO:0000259" key="4">
    <source>
        <dbReference type="PROSITE" id="PS50888"/>
    </source>
</evidence>
<accession>A0A316V5P3</accession>
<dbReference type="STRING" id="1280837.A0A316V5P3"/>
<dbReference type="EMBL" id="KZ819605">
    <property type="protein sequence ID" value="PWN32899.1"/>
    <property type="molecule type" value="Genomic_DNA"/>
</dbReference>
<dbReference type="OrthoDB" id="71302at2759"/>
<feature type="compositionally biased region" description="Basic and acidic residues" evidence="3">
    <location>
        <begin position="225"/>
        <end position="248"/>
    </location>
</feature>
<dbReference type="InterPro" id="IPR011598">
    <property type="entry name" value="bHLH_dom"/>
</dbReference>
<dbReference type="GO" id="GO:0046983">
    <property type="term" value="F:protein dimerization activity"/>
    <property type="evidence" value="ECO:0007669"/>
    <property type="project" value="InterPro"/>
</dbReference>
<feature type="domain" description="BHLH" evidence="4">
    <location>
        <begin position="235"/>
        <end position="286"/>
    </location>
</feature>
<gene>
    <name evidence="5" type="ORF">FA14DRAFT_79205</name>
</gene>
<dbReference type="PANTHER" id="PTHR47787:SF1">
    <property type="entry name" value="CENTROMERE-BINDING PROTEIN 1"/>
    <property type="match status" value="1"/>
</dbReference>
<feature type="region of interest" description="Disordered" evidence="3">
    <location>
        <begin position="1"/>
        <end position="34"/>
    </location>
</feature>